<keyword evidence="3" id="KW-0479">Metal-binding</keyword>
<feature type="transmembrane region" description="Helical" evidence="12">
    <location>
        <begin position="855"/>
        <end position="874"/>
    </location>
</feature>
<sequence length="966" mass="108023">MTVWEKGVMDLDECLESLYAGKLLSEPVIEMLAFKAKELMIRDGNIVHLSSPVTMVGDIHGQFYDLLEIFKIGGYPPDTNYLFLGDYVDRGYHSIETISLLIVLKLKYPNRITLIRGNHESRQITTNYGFYTECVTKYGGDSKVWSIFTDLFDFLVLSAIVDNQLFCVHGGLSPNVQTIDSIQVIDRFKEIPHDGPMADLMWSDPDIELLNFRISSRGAGYQFGINVVNKFLKVNGVEKIFRAHQLCNDGFQVFWKGKVNTVWSAPNYCYRCGNKASILEVYDDSGDPDSLRFNVFDASPDSEKEFLRIESDNMDLELDIDEGRQMNKKAPYKAGSSLSVIQLQVGSIVDLIVLERNVVLEHQIPFLKNYLLSWGADLKGQDLFEVGNGCEILFFVVRVGLEQVTFIYTSTSILSIPVGLLKALYCIRVSNPTLMSRTPVTPSIPSFSPSSYKRRSLQSPFLTESADTDSDGQLSENNKKSNNNNNNGDTYEDNLEGELRNDVDSNFKMPLGPSLHVNKRQHKRNTSTASMNYTPQVIDKPPTPGNGPFNFSPMMLNNNSNEALSVPTDRKTSYRRGHRYKHSSVSMNMFQDPQRIASMQKPHNLPKTYTVPAFQEVKGTITRQQKVKLVVCIFQSCVVMCAYIGGMQYGNGLDTLAHILFYDVISNFSEVAIKIMSNFEVWRVSSLRYPFGLARIEVLFDFALAVSLLFVGLDLFSHVVEEMLIDLVGTNGEAHPHSHGVTKENPHSHPEGMNGWLYVGILGLAIITTILTSYVVHGDTSTSKRPNDEVETEDNAVPAVKRISSITLKEPIRVSTFKRVTLYLKKHGYMLTGVHLKTTSILSLGYALLVIITSGISSTFVIIATAIVVTVVAWRQLSKKGKVLLLGGVDIAKVVDAIEGMECFKSGYRVSDVKIARVHGECDVCLLRVEMKGASSDDEAKLRFYAARTIKESMGDVEVTVDITRL</sequence>
<dbReference type="InterPro" id="IPR029052">
    <property type="entry name" value="Metallo-depent_PP-like"/>
</dbReference>
<keyword evidence="2 12" id="KW-0812">Transmembrane</keyword>
<dbReference type="GO" id="GO:0098771">
    <property type="term" value="P:inorganic ion homeostasis"/>
    <property type="evidence" value="ECO:0007669"/>
    <property type="project" value="UniProtKB-ARBA"/>
</dbReference>
<dbReference type="GO" id="GO:0046872">
    <property type="term" value="F:metal ion binding"/>
    <property type="evidence" value="ECO:0007669"/>
    <property type="project" value="UniProtKB-KW"/>
</dbReference>
<evidence type="ECO:0000256" key="8">
    <source>
        <dbReference type="ARBA" id="ARBA00047761"/>
    </source>
</evidence>
<dbReference type="SUPFAM" id="SSF56300">
    <property type="entry name" value="Metallo-dependent phosphatases"/>
    <property type="match status" value="1"/>
</dbReference>
<dbReference type="SUPFAM" id="SSF161111">
    <property type="entry name" value="Cation efflux protein transmembrane domain-like"/>
    <property type="match status" value="1"/>
</dbReference>
<evidence type="ECO:0000313" key="14">
    <source>
        <dbReference type="EMBL" id="KGK38342.1"/>
    </source>
</evidence>
<comment type="subcellular location">
    <subcellularLocation>
        <location evidence="1">Membrane</location>
        <topology evidence="1">Multi-pass membrane protein</topology>
    </subcellularLocation>
</comment>
<evidence type="ECO:0000256" key="7">
    <source>
        <dbReference type="ARBA" id="ARBA00023211"/>
    </source>
</evidence>
<evidence type="ECO:0000256" key="10">
    <source>
        <dbReference type="RuleBase" id="RU004273"/>
    </source>
</evidence>
<dbReference type="EC" id="3.1.3.16" evidence="10"/>
<dbReference type="InterPro" id="IPR027469">
    <property type="entry name" value="Cation_efflux_TMD_sf"/>
</dbReference>
<dbReference type="InterPro" id="IPR047129">
    <property type="entry name" value="PPA2-like"/>
</dbReference>
<dbReference type="Gene3D" id="3.60.21.10">
    <property type="match status" value="1"/>
</dbReference>
<organism evidence="14 15">
    <name type="scientific">Pichia kudriavzevii</name>
    <name type="common">Yeast</name>
    <name type="synonym">Issatchenkia orientalis</name>
    <dbReference type="NCBI Taxonomy" id="4909"/>
    <lineage>
        <taxon>Eukaryota</taxon>
        <taxon>Fungi</taxon>
        <taxon>Dikarya</taxon>
        <taxon>Ascomycota</taxon>
        <taxon>Saccharomycotina</taxon>
        <taxon>Pichiomycetes</taxon>
        <taxon>Pichiales</taxon>
        <taxon>Pichiaceae</taxon>
        <taxon>Pichia</taxon>
    </lineage>
</organism>
<accession>A0A099P2C2</accession>
<dbReference type="PANTHER" id="PTHR45619">
    <property type="entry name" value="SERINE/THREONINE-PROTEIN PHOSPHATASE PP2A-RELATED"/>
    <property type="match status" value="1"/>
</dbReference>
<feature type="transmembrane region" description="Helical" evidence="12">
    <location>
        <begin position="698"/>
        <end position="720"/>
    </location>
</feature>
<dbReference type="GO" id="GO:0016020">
    <property type="term" value="C:membrane"/>
    <property type="evidence" value="ECO:0007669"/>
    <property type="project" value="UniProtKB-SubCell"/>
</dbReference>
<dbReference type="GO" id="GO:0008324">
    <property type="term" value="F:monoatomic cation transmembrane transporter activity"/>
    <property type="evidence" value="ECO:0007669"/>
    <property type="project" value="InterPro"/>
</dbReference>
<dbReference type="PROSITE" id="PS00125">
    <property type="entry name" value="SER_THR_PHOSPHATASE"/>
    <property type="match status" value="1"/>
</dbReference>
<evidence type="ECO:0000256" key="6">
    <source>
        <dbReference type="ARBA" id="ARBA00023136"/>
    </source>
</evidence>
<dbReference type="InterPro" id="IPR006186">
    <property type="entry name" value="Ser/Thr-sp_prot-phosphatase"/>
</dbReference>
<evidence type="ECO:0000259" key="13">
    <source>
        <dbReference type="PROSITE" id="PS00125"/>
    </source>
</evidence>
<evidence type="ECO:0000256" key="2">
    <source>
        <dbReference type="ARBA" id="ARBA00022692"/>
    </source>
</evidence>
<feature type="transmembrane region" description="Helical" evidence="12">
    <location>
        <begin position="755"/>
        <end position="776"/>
    </location>
</feature>
<keyword evidence="5 12" id="KW-1133">Transmembrane helix</keyword>
<dbReference type="AlphaFoldDB" id="A0A099P2C2"/>
<comment type="similarity">
    <text evidence="10">Belongs to the PPP phosphatase family.</text>
</comment>
<reference evidence="15" key="1">
    <citation type="journal article" date="2014" name="Microb. Cell Fact.">
        <title>Exploiting Issatchenkia orientalis SD108 for succinic acid production.</title>
        <authorList>
            <person name="Xiao H."/>
            <person name="Shao Z."/>
            <person name="Jiang Y."/>
            <person name="Dole S."/>
            <person name="Zhao H."/>
        </authorList>
    </citation>
    <scope>NUCLEOTIDE SEQUENCE [LARGE SCALE GENOMIC DNA]</scope>
    <source>
        <strain evidence="15">SD108</strain>
    </source>
</reference>
<dbReference type="eggNOG" id="KOG0372">
    <property type="taxonomic scope" value="Eukaryota"/>
</dbReference>
<dbReference type="InterPro" id="IPR004843">
    <property type="entry name" value="Calcineurin-like_PHP"/>
</dbReference>
<feature type="domain" description="Serine/threonine specific protein phosphatases" evidence="13">
    <location>
        <begin position="115"/>
        <end position="120"/>
    </location>
</feature>
<dbReference type="SMART" id="SM00156">
    <property type="entry name" value="PP2Ac"/>
    <property type="match status" value="1"/>
</dbReference>
<evidence type="ECO:0000256" key="9">
    <source>
        <dbReference type="ARBA" id="ARBA00048336"/>
    </source>
</evidence>
<comment type="catalytic activity">
    <reaction evidence="8">
        <text>O-phospho-L-seryl-[protein] + H2O = L-seryl-[protein] + phosphate</text>
        <dbReference type="Rhea" id="RHEA:20629"/>
        <dbReference type="Rhea" id="RHEA-COMP:9863"/>
        <dbReference type="Rhea" id="RHEA-COMP:11604"/>
        <dbReference type="ChEBI" id="CHEBI:15377"/>
        <dbReference type="ChEBI" id="CHEBI:29999"/>
        <dbReference type="ChEBI" id="CHEBI:43474"/>
        <dbReference type="ChEBI" id="CHEBI:83421"/>
        <dbReference type="EC" id="3.1.3.16"/>
    </reaction>
</comment>
<feature type="transmembrane region" description="Helical" evidence="12">
    <location>
        <begin position="406"/>
        <end position="427"/>
    </location>
</feature>
<dbReference type="VEuPathDB" id="FungiDB:C5L36_0D02700"/>
<feature type="region of interest" description="Disordered" evidence="11">
    <location>
        <begin position="458"/>
        <end position="495"/>
    </location>
</feature>
<keyword evidence="6 12" id="KW-0472">Membrane</keyword>
<evidence type="ECO:0000256" key="4">
    <source>
        <dbReference type="ARBA" id="ARBA00022801"/>
    </source>
</evidence>
<comment type="caution">
    <text evidence="14">The sequence shown here is derived from an EMBL/GenBank/DDBJ whole genome shotgun (WGS) entry which is preliminary data.</text>
</comment>
<dbReference type="EMBL" id="JQFK01000021">
    <property type="protein sequence ID" value="KGK38342.1"/>
    <property type="molecule type" value="Genomic_DNA"/>
</dbReference>
<comment type="catalytic activity">
    <reaction evidence="9 10">
        <text>O-phospho-L-threonyl-[protein] + H2O = L-threonyl-[protein] + phosphate</text>
        <dbReference type="Rhea" id="RHEA:47004"/>
        <dbReference type="Rhea" id="RHEA-COMP:11060"/>
        <dbReference type="Rhea" id="RHEA-COMP:11605"/>
        <dbReference type="ChEBI" id="CHEBI:15377"/>
        <dbReference type="ChEBI" id="CHEBI:30013"/>
        <dbReference type="ChEBI" id="CHEBI:43474"/>
        <dbReference type="ChEBI" id="CHEBI:61977"/>
        <dbReference type="EC" id="3.1.3.16"/>
    </reaction>
</comment>
<evidence type="ECO:0000256" key="12">
    <source>
        <dbReference type="SAM" id="Phobius"/>
    </source>
</evidence>
<dbReference type="Proteomes" id="UP000029867">
    <property type="component" value="Unassembled WGS sequence"/>
</dbReference>
<dbReference type="HOGENOM" id="CLU_306548_0_0_1"/>
<dbReference type="GO" id="GO:0030003">
    <property type="term" value="P:intracellular monoatomic cation homeostasis"/>
    <property type="evidence" value="ECO:0007669"/>
    <property type="project" value="UniProtKB-ARBA"/>
</dbReference>
<evidence type="ECO:0000256" key="1">
    <source>
        <dbReference type="ARBA" id="ARBA00004141"/>
    </source>
</evidence>
<protein>
    <recommendedName>
        <fullName evidence="10">Serine/threonine-protein phosphatase</fullName>
        <ecNumber evidence="10">3.1.3.16</ecNumber>
    </recommendedName>
</protein>
<evidence type="ECO:0000256" key="3">
    <source>
        <dbReference type="ARBA" id="ARBA00022723"/>
    </source>
</evidence>
<evidence type="ECO:0000313" key="15">
    <source>
        <dbReference type="Proteomes" id="UP000029867"/>
    </source>
</evidence>
<dbReference type="PRINTS" id="PR00114">
    <property type="entry name" value="STPHPHTASE"/>
</dbReference>
<dbReference type="Gene3D" id="1.20.1510.10">
    <property type="entry name" value="Cation efflux protein transmembrane domain"/>
    <property type="match status" value="1"/>
</dbReference>
<dbReference type="CDD" id="cd07415">
    <property type="entry name" value="MPP_PP2A_PP4_PP6"/>
    <property type="match status" value="1"/>
</dbReference>
<gene>
    <name evidence="14" type="ORF">JL09_g2553</name>
</gene>
<keyword evidence="7" id="KW-0464">Manganese</keyword>
<evidence type="ECO:0000256" key="11">
    <source>
        <dbReference type="SAM" id="MobiDB-lite"/>
    </source>
</evidence>
<name>A0A099P2C2_PICKU</name>
<dbReference type="GO" id="GO:0004722">
    <property type="term" value="F:protein serine/threonine phosphatase activity"/>
    <property type="evidence" value="ECO:0007669"/>
    <property type="project" value="UniProtKB-EC"/>
</dbReference>
<evidence type="ECO:0000256" key="5">
    <source>
        <dbReference type="ARBA" id="ARBA00022989"/>
    </source>
</evidence>
<feature type="transmembrane region" description="Helical" evidence="12">
    <location>
        <begin position="627"/>
        <end position="647"/>
    </location>
</feature>
<keyword evidence="4 10" id="KW-0378">Hydrolase</keyword>
<dbReference type="Pfam" id="PF00149">
    <property type="entry name" value="Metallophos"/>
    <property type="match status" value="1"/>
</dbReference>
<proteinExistence type="inferred from homology"/>
<dbReference type="VEuPathDB" id="FungiDB:C5L36_0D02680"/>
<dbReference type="InterPro" id="IPR058533">
    <property type="entry name" value="Cation_efflux_TM"/>
</dbReference>
<dbReference type="Pfam" id="PF01545">
    <property type="entry name" value="Cation_efflux"/>
    <property type="match status" value="1"/>
</dbReference>